<organism evidence="4 5">
    <name type="scientific">Momordica charantia</name>
    <name type="common">Bitter gourd</name>
    <name type="synonym">Balsam pear</name>
    <dbReference type="NCBI Taxonomy" id="3673"/>
    <lineage>
        <taxon>Eukaryota</taxon>
        <taxon>Viridiplantae</taxon>
        <taxon>Streptophyta</taxon>
        <taxon>Embryophyta</taxon>
        <taxon>Tracheophyta</taxon>
        <taxon>Spermatophyta</taxon>
        <taxon>Magnoliopsida</taxon>
        <taxon>eudicotyledons</taxon>
        <taxon>Gunneridae</taxon>
        <taxon>Pentapetalae</taxon>
        <taxon>rosids</taxon>
        <taxon>fabids</taxon>
        <taxon>Cucurbitales</taxon>
        <taxon>Cucurbitaceae</taxon>
        <taxon>Momordiceae</taxon>
        <taxon>Momordica</taxon>
    </lineage>
</organism>
<dbReference type="GO" id="GO:0006952">
    <property type="term" value="P:defense response"/>
    <property type="evidence" value="ECO:0007669"/>
    <property type="project" value="InterPro"/>
</dbReference>
<evidence type="ECO:0000313" key="4">
    <source>
        <dbReference type="Proteomes" id="UP000504603"/>
    </source>
</evidence>
<dbReference type="SUPFAM" id="SSF52200">
    <property type="entry name" value="Toll/Interleukin receptor TIR domain"/>
    <property type="match status" value="1"/>
</dbReference>
<dbReference type="GO" id="GO:0043531">
    <property type="term" value="F:ADP binding"/>
    <property type="evidence" value="ECO:0007669"/>
    <property type="project" value="InterPro"/>
</dbReference>
<evidence type="ECO:0000313" key="5">
    <source>
        <dbReference type="RefSeq" id="XP_022141780.1"/>
    </source>
</evidence>
<dbReference type="InterPro" id="IPR044974">
    <property type="entry name" value="Disease_R_plants"/>
</dbReference>
<keyword evidence="4" id="KW-1185">Reference proteome</keyword>
<dbReference type="InterPro" id="IPR058192">
    <property type="entry name" value="WHD_ROQ1-like"/>
</dbReference>
<dbReference type="AlphaFoldDB" id="A0A6J1CJ34"/>
<proteinExistence type="predicted"/>
<dbReference type="KEGG" id="mcha:111012061"/>
<dbReference type="PANTHER" id="PTHR11017:SF559">
    <property type="entry name" value="DISEASE RESISTANCE PROTEIN CHL1"/>
    <property type="match status" value="1"/>
</dbReference>
<dbReference type="RefSeq" id="XP_022141780.1">
    <property type="nucleotide sequence ID" value="XM_022286088.1"/>
</dbReference>
<accession>A0A6J1CJ34</accession>
<evidence type="ECO:0000256" key="2">
    <source>
        <dbReference type="ARBA" id="ARBA00022737"/>
    </source>
</evidence>
<dbReference type="Gene3D" id="1.10.8.430">
    <property type="entry name" value="Helical domain of apoptotic protease-activating factors"/>
    <property type="match status" value="2"/>
</dbReference>
<reference evidence="5" key="1">
    <citation type="submission" date="2025-08" db="UniProtKB">
        <authorList>
            <consortium name="RefSeq"/>
        </authorList>
    </citation>
    <scope>IDENTIFICATION</scope>
    <source>
        <strain evidence="5">OHB3-1</strain>
    </source>
</reference>
<dbReference type="SUPFAM" id="SSF52058">
    <property type="entry name" value="L domain-like"/>
    <property type="match status" value="1"/>
</dbReference>
<dbReference type="GeneID" id="111012061"/>
<dbReference type="InterPro" id="IPR027417">
    <property type="entry name" value="P-loop_NTPase"/>
</dbReference>
<dbReference type="PRINTS" id="PR00364">
    <property type="entry name" value="DISEASERSIST"/>
</dbReference>
<dbReference type="Gene3D" id="3.40.50.300">
    <property type="entry name" value="P-loop containing nucleotide triphosphate hydrolases"/>
    <property type="match status" value="2"/>
</dbReference>
<dbReference type="Proteomes" id="UP000504603">
    <property type="component" value="Unplaced"/>
</dbReference>
<dbReference type="Pfam" id="PF01582">
    <property type="entry name" value="TIR"/>
    <property type="match status" value="1"/>
</dbReference>
<name>A0A6J1CJ34_MOMCH</name>
<dbReference type="Pfam" id="PF23282">
    <property type="entry name" value="WHD_ROQ1"/>
    <property type="match status" value="1"/>
</dbReference>
<feature type="domain" description="TIR" evidence="3">
    <location>
        <begin position="12"/>
        <end position="166"/>
    </location>
</feature>
<dbReference type="InterPro" id="IPR032675">
    <property type="entry name" value="LRR_dom_sf"/>
</dbReference>
<dbReference type="InterPro" id="IPR000157">
    <property type="entry name" value="TIR_dom"/>
</dbReference>
<dbReference type="Gene3D" id="3.40.50.10140">
    <property type="entry name" value="Toll/interleukin-1 receptor homology (TIR) domain"/>
    <property type="match status" value="1"/>
</dbReference>
<dbReference type="OrthoDB" id="1357022at2759"/>
<dbReference type="SUPFAM" id="SSF52540">
    <property type="entry name" value="P-loop containing nucleoside triphosphate hydrolases"/>
    <property type="match status" value="2"/>
</dbReference>
<evidence type="ECO:0000256" key="1">
    <source>
        <dbReference type="ARBA" id="ARBA00022614"/>
    </source>
</evidence>
<gene>
    <name evidence="5" type="primary">LOC111012061</name>
</gene>
<dbReference type="SMART" id="SM00255">
    <property type="entry name" value="TIR"/>
    <property type="match status" value="1"/>
</dbReference>
<dbReference type="InterPro" id="IPR002182">
    <property type="entry name" value="NB-ARC"/>
</dbReference>
<dbReference type="PROSITE" id="PS50104">
    <property type="entry name" value="TIR"/>
    <property type="match status" value="1"/>
</dbReference>
<keyword evidence="1" id="KW-0433">Leucine-rich repeat</keyword>
<dbReference type="Gene3D" id="3.80.10.10">
    <property type="entry name" value="Ribonuclease Inhibitor"/>
    <property type="match status" value="1"/>
</dbReference>
<protein>
    <submittedName>
        <fullName evidence="5">TMV resistance protein N-like</fullName>
    </submittedName>
</protein>
<dbReference type="InterPro" id="IPR035897">
    <property type="entry name" value="Toll_tir_struct_dom_sf"/>
</dbReference>
<dbReference type="Pfam" id="PF00931">
    <property type="entry name" value="NB-ARC"/>
    <property type="match status" value="2"/>
</dbReference>
<dbReference type="GO" id="GO:0007165">
    <property type="term" value="P:signal transduction"/>
    <property type="evidence" value="ECO:0007669"/>
    <property type="project" value="InterPro"/>
</dbReference>
<sequence>MDESSSSHTPQTVFDVFISFRGEDTRNTFVGHLYEALCKWGIRTFMDDMELLIRDNLSEELVKAIEESRILIVVLSENYASSKWCLRELVKIIGCVAETTRRVLPVFYHVDPSDVPHQSGNFKKSFDEHEEEAQKFIGEQKENYLEEVYAEVDSIKRITNLILDMLHHLKLVPSDTLKNLVDMQCRFFSMANLIDSESNEACFVGIVGMGGIGKTTIAQVFYNKFELEFDYSCFLRISTSNLVLLQYQLLRLVLKEDIKVQDEDQGADMIKIFLRGCKVLIVLDGVTTKRQLEKLAGSPDWFGPKSIVLITTRNREIFCQPNYKNKIQEYNVKLLSDEGALELFCKHAFRDGHPDENFMHLTWEIVQKVKGHPLALIKIGSSLYGRSIDIWELQLKKNFYDVLVQEDLFSVILRTSFEELDADCQNLLLDLACFFNGERVERVIEILESFDYGPTDIKLRLLVDRCLTDISHGRIQMHFLILCMSQAIAQGKLGTQRGIQTRIWLHEKIGLEYIQGIVDLGEEEELALEAESFRYMTALRILEIDNVKLYGDVQFLSNQLRLLNWSGYPSEYLPSSFQSQYLFKLHLRDSDVLQLWEGKKKFVNLKEIDVSGSKFLVETPDFSNVPNLRRLILRNCERLRYIHPSINILDRLVLLDLENCTSTSMSPALPSNPPLMKKVADLAEEAARKEYRQMSHLWPSKPAASNENLVGMEDQLGKVYKLLNLGRKDVVLFLGIFGMSGIGKTGIAKVVYYRIADEFESSCFLHISKQSNLISLQHQLLSQLLPKEDFQIWDKDCGVEMIKNYVRGRKILIVLDGVDEENQIKKLVGLAGSPDWFGPGSRVIITIGDREVLLRQPTYGDKMVEYNVALLDDASALRLFCNHAFKSDHPDDNFKDFCGEIVRKLEGLPLALRVIGSFLYNKDFATWEETLTRLNKVEQDFLDTILQRS</sequence>
<dbReference type="PANTHER" id="PTHR11017">
    <property type="entry name" value="LEUCINE-RICH REPEAT-CONTAINING PROTEIN"/>
    <property type="match status" value="1"/>
</dbReference>
<keyword evidence="2" id="KW-0677">Repeat</keyword>
<dbReference type="InterPro" id="IPR042197">
    <property type="entry name" value="Apaf_helical"/>
</dbReference>
<evidence type="ECO:0000259" key="3">
    <source>
        <dbReference type="PROSITE" id="PS50104"/>
    </source>
</evidence>